<dbReference type="SUPFAM" id="SSF48065">
    <property type="entry name" value="DBL homology domain (DH-domain)"/>
    <property type="match status" value="1"/>
</dbReference>
<name>A0A365MYB6_GIBIN</name>
<protein>
    <recommendedName>
        <fullName evidence="1">Cdc24/Scd1 N-terminal domain-containing protein</fullName>
    </recommendedName>
</protein>
<evidence type="ECO:0000313" key="2">
    <source>
        <dbReference type="EMBL" id="RBA13485.1"/>
    </source>
</evidence>
<accession>A0A365MYB6</accession>
<feature type="domain" description="Cdc24/Scd1 N-terminal" evidence="1">
    <location>
        <begin position="391"/>
        <end position="475"/>
    </location>
</feature>
<dbReference type="GO" id="GO:0005634">
    <property type="term" value="C:nucleus"/>
    <property type="evidence" value="ECO:0007669"/>
    <property type="project" value="TreeGrafter"/>
</dbReference>
<dbReference type="GO" id="GO:0005737">
    <property type="term" value="C:cytoplasm"/>
    <property type="evidence" value="ECO:0007669"/>
    <property type="project" value="TreeGrafter"/>
</dbReference>
<comment type="caution">
    <text evidence="2">The sequence shown here is derived from an EMBL/GenBank/DDBJ whole genome shotgun (WGS) entry which is preliminary data.</text>
</comment>
<dbReference type="PANTHER" id="PTHR47339">
    <property type="entry name" value="CELL DIVISION CONTROL PROTEIN 24"/>
    <property type="match status" value="1"/>
</dbReference>
<dbReference type="InterPro" id="IPR010481">
    <property type="entry name" value="Cdc24/Scd1_N"/>
</dbReference>
<dbReference type="InterPro" id="IPR035899">
    <property type="entry name" value="DBL_dom_sf"/>
</dbReference>
<reference evidence="2 3" key="1">
    <citation type="submission" date="2017-12" db="EMBL/GenBank/DDBJ databases">
        <title>Genome sequence of the mycotoxigenic crop pathogen Fusarium proliferatum, strain ITEM 2341 from Date Palm.</title>
        <authorList>
            <person name="Almiman B.F."/>
            <person name="Shittu T.A."/>
            <person name="Muthumeenakshi S."/>
            <person name="Baroncelli R."/>
            <person name="Sreenivasaprasada S."/>
        </authorList>
    </citation>
    <scope>NUCLEOTIDE SEQUENCE [LARGE SCALE GENOMIC DNA]</scope>
    <source>
        <strain evidence="2 3">ITEM 2341</strain>
    </source>
</reference>
<evidence type="ECO:0000259" key="1">
    <source>
        <dbReference type="Pfam" id="PF06395"/>
    </source>
</evidence>
<dbReference type="SUPFAM" id="SSF50729">
    <property type="entry name" value="PH domain-like"/>
    <property type="match status" value="1"/>
</dbReference>
<dbReference type="Pfam" id="PF15411">
    <property type="entry name" value="PH_10"/>
    <property type="match status" value="1"/>
</dbReference>
<dbReference type="GO" id="GO:0031106">
    <property type="term" value="P:septin ring organization"/>
    <property type="evidence" value="ECO:0007669"/>
    <property type="project" value="TreeGrafter"/>
</dbReference>
<dbReference type="EMBL" id="PKMI01000028">
    <property type="protein sequence ID" value="RBA13485.1"/>
    <property type="molecule type" value="Genomic_DNA"/>
</dbReference>
<evidence type="ECO:0000313" key="3">
    <source>
        <dbReference type="Proteomes" id="UP000251714"/>
    </source>
</evidence>
<dbReference type="InterPro" id="IPR053026">
    <property type="entry name" value="CDC42_GEF"/>
</dbReference>
<dbReference type="GO" id="GO:0000935">
    <property type="term" value="C:division septum"/>
    <property type="evidence" value="ECO:0007669"/>
    <property type="project" value="TreeGrafter"/>
</dbReference>
<dbReference type="Proteomes" id="UP000251714">
    <property type="component" value="Unassembled WGS sequence"/>
</dbReference>
<proteinExistence type="predicted"/>
<dbReference type="InterPro" id="IPR011993">
    <property type="entry name" value="PH-like_dom_sf"/>
</dbReference>
<dbReference type="AlphaFoldDB" id="A0A365MYB6"/>
<dbReference type="GO" id="GO:0043332">
    <property type="term" value="C:mating projection tip"/>
    <property type="evidence" value="ECO:0007669"/>
    <property type="project" value="TreeGrafter"/>
</dbReference>
<dbReference type="PANTHER" id="PTHR47339:SF1">
    <property type="entry name" value="CELL DIVISION CONTROL PROTEIN 24"/>
    <property type="match status" value="1"/>
</dbReference>
<gene>
    <name evidence="2" type="ORF">FPRO05_02278</name>
</gene>
<organism evidence="2 3">
    <name type="scientific">Gibberella intermedia</name>
    <name type="common">Bulb rot disease fungus</name>
    <name type="synonym">Fusarium proliferatum</name>
    <dbReference type="NCBI Taxonomy" id="948311"/>
    <lineage>
        <taxon>Eukaryota</taxon>
        <taxon>Fungi</taxon>
        <taxon>Dikarya</taxon>
        <taxon>Ascomycota</taxon>
        <taxon>Pezizomycotina</taxon>
        <taxon>Sordariomycetes</taxon>
        <taxon>Hypocreomycetidae</taxon>
        <taxon>Hypocreales</taxon>
        <taxon>Nectriaceae</taxon>
        <taxon>Fusarium</taxon>
        <taxon>Fusarium fujikuroi species complex</taxon>
    </lineage>
</organism>
<dbReference type="GO" id="GO:0030010">
    <property type="term" value="P:establishment of cell polarity"/>
    <property type="evidence" value="ECO:0007669"/>
    <property type="project" value="TreeGrafter"/>
</dbReference>
<dbReference type="Pfam" id="PF06395">
    <property type="entry name" value="CDC24"/>
    <property type="match status" value="1"/>
</dbReference>
<dbReference type="Gene3D" id="2.30.29.30">
    <property type="entry name" value="Pleckstrin-homology domain (PH domain)/Phosphotyrosine-binding domain (PTB)"/>
    <property type="match status" value="1"/>
</dbReference>
<sequence>MLFKSYLVAGLGIFNTASIINNVVPGSLSRPLNLNLYVTKMSDPLSVAASIAGLISITVEAVKFLSPYVSAAKETPQVAAHVYSEVQSTQIILMGLQSLTKDLKSVNAQHAALIGVNQVVAVLTDGVLLYSELHKELQSLWAKDGVEKVPLRGRLQWVWKESTFVTLLNRLQNFKSSMTLVLMILQSDSGQRAKEHQEKLSNNVKVLLDSNDALSRRLMNIEDALDDQTIISRRMSILSLSVSPSQNTGQESTAESPIISITNETSPSISRFDFEDDLESSRVYRRAVRETMDYSFRSSVAKSHNWSVFSGLSLGDVSIMSVIALPVYQDDITNAEHYDFGEEAAPNAGTPVPVMDQPLLIECLELKLKLLTIPGMSGYFDEPRFTVDDFSHLWTVLQQVTPLAILAQALDPTLNLGAGLPEDLTDNARKELILWFAQFCHDKLDIETSSLITVQDLMGGGAYGIFKAISLISYITRNLAIPNPSMNDLSSAKAQVDAQPPELRKLLMEQRQFARDLNELLELKDQLQMFSNHIFLGLRILADTHVAFLTTMERKLFCPSALQIWAPAFDDILKFVSVEASFYVNYTNHRASIQLWLKKGHFKDKEKIRESLYLGTRPIATEEQKKDRSRCQSSISSIVSHLQDKEISTATQVAVQELRQRVEDWKGIDPGDLGEMVLSKTLYVTKSSKTNLYHGYLFQNMLLLCKETRGKHIGERSSSKSKSLSEEKQTKFILKGRFHLRHILSVTPTSHHGKHTCEVEWSTGTEGIKSSFSLMFVVEPEMREWASKIDEYRMMAILMVKPQGVPELNLQIEGVVGETVPEDLTGRMKSRKRYGVIK</sequence>